<dbReference type="GO" id="GO:0005886">
    <property type="term" value="C:plasma membrane"/>
    <property type="evidence" value="ECO:0007669"/>
    <property type="project" value="TreeGrafter"/>
</dbReference>
<dbReference type="Pfam" id="PF00955">
    <property type="entry name" value="HCO3_cotransp"/>
    <property type="match status" value="2"/>
</dbReference>
<feature type="domain" description="Bicarbonate transporter-like transmembrane" evidence="6">
    <location>
        <begin position="103"/>
        <end position="136"/>
    </location>
</feature>
<evidence type="ECO:0000313" key="7">
    <source>
        <dbReference type="EMBL" id="CAE7458705.1"/>
    </source>
</evidence>
<dbReference type="GO" id="GO:0050801">
    <property type="term" value="P:monoatomic ion homeostasis"/>
    <property type="evidence" value="ECO:0007669"/>
    <property type="project" value="TreeGrafter"/>
</dbReference>
<keyword evidence="8" id="KW-1185">Reference proteome</keyword>
<dbReference type="EMBL" id="CAJNDS010002392">
    <property type="protein sequence ID" value="CAE7458705.1"/>
    <property type="molecule type" value="Genomic_DNA"/>
</dbReference>
<keyword evidence="2 5" id="KW-0812">Transmembrane</keyword>
<evidence type="ECO:0000256" key="4">
    <source>
        <dbReference type="ARBA" id="ARBA00023136"/>
    </source>
</evidence>
<feature type="transmembrane region" description="Helical" evidence="5">
    <location>
        <begin position="67"/>
        <end position="90"/>
    </location>
</feature>
<dbReference type="GO" id="GO:0005452">
    <property type="term" value="F:solute:inorganic anion antiporter activity"/>
    <property type="evidence" value="ECO:0007669"/>
    <property type="project" value="InterPro"/>
</dbReference>
<feature type="domain" description="Bicarbonate transporter-like transmembrane" evidence="6">
    <location>
        <begin position="30"/>
        <end position="99"/>
    </location>
</feature>
<organism evidence="7 8">
    <name type="scientific">Symbiodinium natans</name>
    <dbReference type="NCBI Taxonomy" id="878477"/>
    <lineage>
        <taxon>Eukaryota</taxon>
        <taxon>Sar</taxon>
        <taxon>Alveolata</taxon>
        <taxon>Dinophyceae</taxon>
        <taxon>Suessiales</taxon>
        <taxon>Symbiodiniaceae</taxon>
        <taxon>Symbiodinium</taxon>
    </lineage>
</organism>
<dbReference type="PANTHER" id="PTHR11453:SF127">
    <property type="entry name" value="SOLUTE CARRIER FAMILY 4 MEMBER 11"/>
    <property type="match status" value="1"/>
</dbReference>
<keyword evidence="3 5" id="KW-1133">Transmembrane helix</keyword>
<evidence type="ECO:0000256" key="3">
    <source>
        <dbReference type="ARBA" id="ARBA00022989"/>
    </source>
</evidence>
<dbReference type="GO" id="GO:0006820">
    <property type="term" value="P:monoatomic anion transport"/>
    <property type="evidence" value="ECO:0007669"/>
    <property type="project" value="InterPro"/>
</dbReference>
<reference evidence="7" key="1">
    <citation type="submission" date="2021-02" db="EMBL/GenBank/DDBJ databases">
        <authorList>
            <person name="Dougan E. K."/>
            <person name="Rhodes N."/>
            <person name="Thang M."/>
            <person name="Chan C."/>
        </authorList>
    </citation>
    <scope>NUCLEOTIDE SEQUENCE</scope>
</reference>
<dbReference type="AlphaFoldDB" id="A0A812RZW0"/>
<evidence type="ECO:0000256" key="1">
    <source>
        <dbReference type="ARBA" id="ARBA00004141"/>
    </source>
</evidence>
<name>A0A812RZW0_9DINO</name>
<keyword evidence="4 5" id="KW-0472">Membrane</keyword>
<evidence type="ECO:0000259" key="6">
    <source>
        <dbReference type="Pfam" id="PF00955"/>
    </source>
</evidence>
<dbReference type="OrthoDB" id="1735926at2759"/>
<evidence type="ECO:0000256" key="2">
    <source>
        <dbReference type="ARBA" id="ARBA00022692"/>
    </source>
</evidence>
<gene>
    <name evidence="7" type="primary">SLC4A7</name>
    <name evidence="7" type="ORF">SNAT2548_LOCUS25417</name>
</gene>
<dbReference type="InterPro" id="IPR011531">
    <property type="entry name" value="HCO3_transpt-like_TM_dom"/>
</dbReference>
<protein>
    <submittedName>
        <fullName evidence="7">SLC4A7 protein</fullName>
    </submittedName>
</protein>
<dbReference type="InterPro" id="IPR003020">
    <property type="entry name" value="HCO3_transpt_euk"/>
</dbReference>
<dbReference type="Proteomes" id="UP000604046">
    <property type="component" value="Unassembled WGS sequence"/>
</dbReference>
<dbReference type="PANTHER" id="PTHR11453">
    <property type="entry name" value="ANION EXCHANGE PROTEIN"/>
    <property type="match status" value="1"/>
</dbReference>
<evidence type="ECO:0000313" key="8">
    <source>
        <dbReference type="Proteomes" id="UP000604046"/>
    </source>
</evidence>
<evidence type="ECO:0000256" key="5">
    <source>
        <dbReference type="SAM" id="Phobius"/>
    </source>
</evidence>
<comment type="subcellular location">
    <subcellularLocation>
        <location evidence="1">Membrane</location>
        <topology evidence="1">Multi-pass membrane protein</topology>
    </subcellularLocation>
</comment>
<sequence length="138" mass="14988">MAISNFALGFLGIYGATGHEENGARYPRTVMRSELQAIGFAVLGYLDQNLTSVIVNRPSNNLQKGPGYHLVLFVRGALMLPVWVVLGLPFSVAATVPSTLPGALKFLPRAVLQGVFFYMGVASLTGSNLFDRLFLWLI</sequence>
<comment type="caution">
    <text evidence="7">The sequence shown here is derived from an EMBL/GenBank/DDBJ whole genome shotgun (WGS) entry which is preliminary data.</text>
</comment>
<proteinExistence type="predicted"/>
<feature type="transmembrane region" description="Helical" evidence="5">
    <location>
        <begin position="110"/>
        <end position="130"/>
    </location>
</feature>
<accession>A0A812RZW0</accession>